<keyword evidence="7" id="KW-0239">DNA-directed DNA polymerase</keyword>
<keyword evidence="3" id="KW-0963">Cytoplasm</keyword>
<evidence type="ECO:0000259" key="10">
    <source>
        <dbReference type="Pfam" id="PF00712"/>
    </source>
</evidence>
<evidence type="ECO:0000313" key="13">
    <source>
        <dbReference type="Proteomes" id="UP001580346"/>
    </source>
</evidence>
<dbReference type="PANTHER" id="PTHR30478">
    <property type="entry name" value="DNA POLYMERASE III SUBUNIT BETA"/>
    <property type="match status" value="1"/>
</dbReference>
<reference evidence="12 13" key="1">
    <citation type="submission" date="2024-09" db="EMBL/GenBank/DDBJ databases">
        <title>Paenibacillus zeirhizospherea sp. nov., isolated from surface of the maize (Zea mays) roots in a horticulture field, Hungary.</title>
        <authorList>
            <person name="Marton D."/>
            <person name="Farkas M."/>
            <person name="Bedics A."/>
            <person name="Toth E."/>
            <person name="Tancsics A."/>
            <person name="Boka K."/>
            <person name="Maroti G."/>
            <person name="Kriszt B."/>
            <person name="Cserhati M."/>
        </authorList>
    </citation>
    <scope>NUCLEOTIDE SEQUENCE [LARGE SCALE GENOMIC DNA]</scope>
    <source>
        <strain evidence="12 13">KCTC 33519</strain>
    </source>
</reference>
<dbReference type="RefSeq" id="WP_375356370.1">
    <property type="nucleotide sequence ID" value="NZ_JBHHMI010000013.1"/>
</dbReference>
<keyword evidence="13" id="KW-1185">Reference proteome</keyword>
<evidence type="ECO:0000256" key="1">
    <source>
        <dbReference type="ARBA" id="ARBA00004496"/>
    </source>
</evidence>
<evidence type="ECO:0000256" key="2">
    <source>
        <dbReference type="ARBA" id="ARBA00010752"/>
    </source>
</evidence>
<keyword evidence="4" id="KW-0808">Transferase</keyword>
<accession>A0ABV5AVH4</accession>
<feature type="domain" description="DNA polymerase III beta sliding clamp N-terminal" evidence="10">
    <location>
        <begin position="21"/>
        <end position="140"/>
    </location>
</feature>
<dbReference type="Proteomes" id="UP001580346">
    <property type="component" value="Unassembled WGS sequence"/>
</dbReference>
<evidence type="ECO:0000256" key="3">
    <source>
        <dbReference type="ARBA" id="ARBA00022490"/>
    </source>
</evidence>
<dbReference type="InterPro" id="IPR046938">
    <property type="entry name" value="DNA_clamp_sf"/>
</dbReference>
<evidence type="ECO:0000256" key="9">
    <source>
        <dbReference type="ARBA" id="ARBA00033275"/>
    </source>
</evidence>
<dbReference type="Gene3D" id="3.10.150.10">
    <property type="entry name" value="DNA Polymerase III, subunit A, domain 2"/>
    <property type="match status" value="1"/>
</dbReference>
<dbReference type="Gene3D" id="3.70.10.10">
    <property type="match status" value="1"/>
</dbReference>
<dbReference type="PANTHER" id="PTHR30478:SF0">
    <property type="entry name" value="BETA SLIDING CLAMP"/>
    <property type="match status" value="1"/>
</dbReference>
<keyword evidence="5" id="KW-0548">Nucleotidyltransferase</keyword>
<dbReference type="Pfam" id="PF02767">
    <property type="entry name" value="DNA_pol3_beta_2"/>
    <property type="match status" value="1"/>
</dbReference>
<evidence type="ECO:0000256" key="7">
    <source>
        <dbReference type="ARBA" id="ARBA00022932"/>
    </source>
</evidence>
<sequence>MSVVLEQLNSQQEEETSQVIDFSVEQNSLSQAFQLCARVIPKNSHVPLLQCIKLDIIQDKLFITAMDIEQGVLQVLDIVNQGDNGSFLLPAKEGMELIRRLPSGTMKFTKDGMELEIHHSKKKSTAKLRVLAADEYPLLPDINTGITYKLSLKHLSQGAEAAEFAGTNANVPVLTGIQLYNDEGRIAFLSTDRYRVYRYITDVEWGSHEPKTYLVPALLFQRFVDVIPKSNDAIELVLTDRRMFLRAENLMYFVSLLDGTPPNVARAFTQKKIGHQVTMSREELYQTLHLALSMDCSDNRITLQRNDMGLFSIFGKSDYVEINEVFEDVLLDDDFPEVIFNGLFTKKAIAVTESEQVTITVKGPLDPAFVTFPEVPSIELIILPIRPISL</sequence>
<dbReference type="EMBL" id="JBHHMI010000013">
    <property type="protein sequence ID" value="MFB5268214.1"/>
    <property type="molecule type" value="Genomic_DNA"/>
</dbReference>
<comment type="similarity">
    <text evidence="2">Belongs to the beta sliding clamp family.</text>
</comment>
<gene>
    <name evidence="12" type="ORF">ACE41H_15715</name>
</gene>
<comment type="caution">
    <text evidence="12">The sequence shown here is derived from an EMBL/GenBank/DDBJ whole genome shotgun (WGS) entry which is preliminary data.</text>
</comment>
<evidence type="ECO:0000313" key="12">
    <source>
        <dbReference type="EMBL" id="MFB5268214.1"/>
    </source>
</evidence>
<organism evidence="12 13">
    <name type="scientific">Paenibacillus enshidis</name>
    <dbReference type="NCBI Taxonomy" id="1458439"/>
    <lineage>
        <taxon>Bacteria</taxon>
        <taxon>Bacillati</taxon>
        <taxon>Bacillota</taxon>
        <taxon>Bacilli</taxon>
        <taxon>Bacillales</taxon>
        <taxon>Paenibacillaceae</taxon>
        <taxon>Paenibacillus</taxon>
    </lineage>
</organism>
<dbReference type="InterPro" id="IPR001001">
    <property type="entry name" value="DNA_polIII_beta"/>
</dbReference>
<dbReference type="CDD" id="cd00140">
    <property type="entry name" value="beta_clamp"/>
    <property type="match status" value="1"/>
</dbReference>
<evidence type="ECO:0000256" key="5">
    <source>
        <dbReference type="ARBA" id="ARBA00022695"/>
    </source>
</evidence>
<evidence type="ECO:0000259" key="11">
    <source>
        <dbReference type="Pfam" id="PF02767"/>
    </source>
</evidence>
<keyword evidence="8" id="KW-0238">DNA-binding</keyword>
<dbReference type="InterPro" id="IPR022634">
    <property type="entry name" value="DNA_polIII_beta_N"/>
</dbReference>
<proteinExistence type="inferred from homology"/>
<comment type="subcellular location">
    <subcellularLocation>
        <location evidence="1">Cytoplasm</location>
    </subcellularLocation>
</comment>
<dbReference type="Pfam" id="PF00712">
    <property type="entry name" value="DNA_pol3_beta"/>
    <property type="match status" value="1"/>
</dbReference>
<evidence type="ECO:0000256" key="4">
    <source>
        <dbReference type="ARBA" id="ARBA00022679"/>
    </source>
</evidence>
<dbReference type="SUPFAM" id="SSF55979">
    <property type="entry name" value="DNA clamp"/>
    <property type="match status" value="3"/>
</dbReference>
<protein>
    <recommendedName>
        <fullName evidence="9">DNA polymerase III subunit beta</fullName>
    </recommendedName>
</protein>
<evidence type="ECO:0000256" key="8">
    <source>
        <dbReference type="ARBA" id="ARBA00023125"/>
    </source>
</evidence>
<evidence type="ECO:0000256" key="6">
    <source>
        <dbReference type="ARBA" id="ARBA00022705"/>
    </source>
</evidence>
<dbReference type="SMART" id="SM00480">
    <property type="entry name" value="POL3Bc"/>
    <property type="match status" value="1"/>
</dbReference>
<name>A0ABV5AVH4_9BACL</name>
<feature type="domain" description="DNA polymerase III beta sliding clamp central" evidence="11">
    <location>
        <begin position="163"/>
        <end position="263"/>
    </location>
</feature>
<keyword evidence="6" id="KW-0235">DNA replication</keyword>
<dbReference type="InterPro" id="IPR022637">
    <property type="entry name" value="DNA_polIII_beta_cen"/>
</dbReference>